<keyword evidence="4 6" id="KW-0472">Membrane</keyword>
<dbReference type="Proteomes" id="UP001234581">
    <property type="component" value="Unassembled WGS sequence"/>
</dbReference>
<evidence type="ECO:0000256" key="1">
    <source>
        <dbReference type="ARBA" id="ARBA00022692"/>
    </source>
</evidence>
<evidence type="ECO:0000256" key="6">
    <source>
        <dbReference type="SAM" id="Phobius"/>
    </source>
</evidence>
<organism evidence="7 8">
    <name type="scientific">Lichtheimia ornata</name>
    <dbReference type="NCBI Taxonomy" id="688661"/>
    <lineage>
        <taxon>Eukaryota</taxon>
        <taxon>Fungi</taxon>
        <taxon>Fungi incertae sedis</taxon>
        <taxon>Mucoromycota</taxon>
        <taxon>Mucoromycotina</taxon>
        <taxon>Mucoromycetes</taxon>
        <taxon>Mucorales</taxon>
        <taxon>Lichtheimiaceae</taxon>
        <taxon>Lichtheimia</taxon>
    </lineage>
</organism>
<feature type="transmembrane region" description="Helical" evidence="6">
    <location>
        <begin position="21"/>
        <end position="42"/>
    </location>
</feature>
<dbReference type="EMBL" id="JARTCD010000002">
    <property type="protein sequence ID" value="KAJ8663693.1"/>
    <property type="molecule type" value="Genomic_DNA"/>
</dbReference>
<protein>
    <recommendedName>
        <fullName evidence="9">Vacuolar ATPase assembly integral membrane protein VMA21</fullName>
    </recommendedName>
</protein>
<gene>
    <name evidence="7" type="ORF">O0I10_000942</name>
</gene>
<dbReference type="Pfam" id="PF09446">
    <property type="entry name" value="VMA21"/>
    <property type="match status" value="1"/>
</dbReference>
<evidence type="ECO:0000256" key="3">
    <source>
        <dbReference type="ARBA" id="ARBA00022989"/>
    </source>
</evidence>
<sequence>MPSSSSSSSTQGRLPLGSEKAAAAVSTWVVFKLLAFTIAMFALPIGTYYATLERIFNGNGTYAAGAAAAMVNVVALAYIMAASLEDKSEKPKKE</sequence>
<dbReference type="InterPro" id="IPR019013">
    <property type="entry name" value="Vma21"/>
</dbReference>
<keyword evidence="2" id="KW-0256">Endoplasmic reticulum</keyword>
<dbReference type="AlphaFoldDB" id="A0AAD8DJD8"/>
<dbReference type="GO" id="GO:0070072">
    <property type="term" value="P:vacuolar proton-transporting V-type ATPase complex assembly"/>
    <property type="evidence" value="ECO:0007669"/>
    <property type="project" value="InterPro"/>
</dbReference>
<keyword evidence="3 6" id="KW-1133">Transmembrane helix</keyword>
<keyword evidence="1 6" id="KW-0812">Transmembrane</keyword>
<proteinExistence type="predicted"/>
<keyword evidence="8" id="KW-1185">Reference proteome</keyword>
<evidence type="ECO:0008006" key="9">
    <source>
        <dbReference type="Google" id="ProtNLM"/>
    </source>
</evidence>
<comment type="caution">
    <text evidence="7">The sequence shown here is derived from an EMBL/GenBank/DDBJ whole genome shotgun (WGS) entry which is preliminary data.</text>
</comment>
<evidence type="ECO:0000256" key="5">
    <source>
        <dbReference type="ARBA" id="ARBA00023329"/>
    </source>
</evidence>
<accession>A0AAD8DJD8</accession>
<feature type="transmembrane region" description="Helical" evidence="6">
    <location>
        <begin position="62"/>
        <end position="84"/>
    </location>
</feature>
<keyword evidence="5" id="KW-0968">Cytoplasmic vesicle</keyword>
<evidence type="ECO:0000313" key="7">
    <source>
        <dbReference type="EMBL" id="KAJ8663693.1"/>
    </source>
</evidence>
<dbReference type="GeneID" id="83208361"/>
<evidence type="ECO:0000256" key="4">
    <source>
        <dbReference type="ARBA" id="ARBA00023136"/>
    </source>
</evidence>
<dbReference type="GO" id="GO:0031410">
    <property type="term" value="C:cytoplasmic vesicle"/>
    <property type="evidence" value="ECO:0007669"/>
    <property type="project" value="UniProtKB-KW"/>
</dbReference>
<name>A0AAD8DJD8_9FUNG</name>
<evidence type="ECO:0000313" key="8">
    <source>
        <dbReference type="Proteomes" id="UP001234581"/>
    </source>
</evidence>
<dbReference type="RefSeq" id="XP_058348605.1">
    <property type="nucleotide sequence ID" value="XM_058481041.1"/>
</dbReference>
<reference evidence="7 8" key="1">
    <citation type="submission" date="2023-03" db="EMBL/GenBank/DDBJ databases">
        <title>Genome sequence of Lichtheimia ornata CBS 291.66.</title>
        <authorList>
            <person name="Mohabir J.T."/>
            <person name="Shea T.P."/>
            <person name="Kurbessoian T."/>
            <person name="Berby B."/>
            <person name="Fontaine J."/>
            <person name="Livny J."/>
            <person name="Gnirke A."/>
            <person name="Stajich J.E."/>
            <person name="Cuomo C.A."/>
        </authorList>
    </citation>
    <scope>NUCLEOTIDE SEQUENCE [LARGE SCALE GENOMIC DNA]</scope>
    <source>
        <strain evidence="7">CBS 291.66</strain>
    </source>
</reference>
<evidence type="ECO:0000256" key="2">
    <source>
        <dbReference type="ARBA" id="ARBA00022824"/>
    </source>
</evidence>